<proteinExistence type="inferred from homology"/>
<keyword evidence="5" id="KW-0560">Oxidoreductase</keyword>
<dbReference type="SUPFAM" id="SSF48264">
    <property type="entry name" value="Cytochrome P450"/>
    <property type="match status" value="1"/>
</dbReference>
<dbReference type="GO" id="GO:0016020">
    <property type="term" value="C:membrane"/>
    <property type="evidence" value="ECO:0007669"/>
    <property type="project" value="UniProtKB-SubCell"/>
</dbReference>
<evidence type="ECO:0000313" key="8">
    <source>
        <dbReference type="EMBL" id="GAV57094.1"/>
    </source>
</evidence>
<dbReference type="AlphaFoldDB" id="A0A1Q3AN25"/>
<keyword evidence="6" id="KW-0472">Membrane</keyword>
<sequence length="261" mass="30221">RFLRLLNEPQAMLGTFYAHFRFIGGLIDRLTGLITRLERNFIEMGMFLPVLIDDHLDPKRPKPELGVLQIWRDGGSNIQLTWDHIKGILTDIFVARTYTTGTTVTWAMILQMKMFKTYLKVVVKEIMRLHQVDPLIPRQPTQSYKLQGHDIPAKSLVYINALAIGRNPEENAEEFNPNLFIDSLIDLNDRYSGFIPFGGVQRICPRINMGIAIVHLTLSNLLYKFDWIPTRMIREDLDLEVFTEITMHKKHHGRLSANSHI</sequence>
<dbReference type="InParanoid" id="A0A1Q3AN25"/>
<dbReference type="InterPro" id="IPR036396">
    <property type="entry name" value="Cyt_P450_sf"/>
</dbReference>
<dbReference type="InterPro" id="IPR001128">
    <property type="entry name" value="Cyt_P450"/>
</dbReference>
<comment type="similarity">
    <text evidence="2">Belongs to the cytochrome P450 family.</text>
</comment>
<keyword evidence="7" id="KW-0349">Heme</keyword>
<comment type="cofactor">
    <cofactor evidence="7">
        <name>heme</name>
        <dbReference type="ChEBI" id="CHEBI:30413"/>
    </cofactor>
</comment>
<dbReference type="InterPro" id="IPR002401">
    <property type="entry name" value="Cyt_P450_E_grp-I"/>
</dbReference>
<evidence type="ECO:0000256" key="7">
    <source>
        <dbReference type="PIRSR" id="PIRSR602401-1"/>
    </source>
</evidence>
<feature type="non-terminal residue" evidence="8">
    <location>
        <position position="1"/>
    </location>
</feature>
<dbReference type="Proteomes" id="UP000187406">
    <property type="component" value="Unassembled WGS sequence"/>
</dbReference>
<dbReference type="EMBL" id="BDDD01000017">
    <property type="protein sequence ID" value="GAV57094.1"/>
    <property type="molecule type" value="Genomic_DNA"/>
</dbReference>
<dbReference type="GO" id="GO:0005506">
    <property type="term" value="F:iron ion binding"/>
    <property type="evidence" value="ECO:0007669"/>
    <property type="project" value="InterPro"/>
</dbReference>
<dbReference type="GO" id="GO:0020037">
    <property type="term" value="F:heme binding"/>
    <property type="evidence" value="ECO:0007669"/>
    <property type="project" value="InterPro"/>
</dbReference>
<dbReference type="InterPro" id="IPR050193">
    <property type="entry name" value="Cytochrome_P450_71"/>
</dbReference>
<evidence type="ECO:0000256" key="5">
    <source>
        <dbReference type="ARBA" id="ARBA00023002"/>
    </source>
</evidence>
<name>A0A1Q3AN25_CEPFO</name>
<dbReference type="PRINTS" id="PR00463">
    <property type="entry name" value="EP450I"/>
</dbReference>
<feature type="non-terminal residue" evidence="8">
    <location>
        <position position="261"/>
    </location>
</feature>
<dbReference type="GO" id="GO:0004497">
    <property type="term" value="F:monooxygenase activity"/>
    <property type="evidence" value="ECO:0007669"/>
    <property type="project" value="InterPro"/>
</dbReference>
<accession>A0A1Q3AN25</accession>
<evidence type="ECO:0000256" key="4">
    <source>
        <dbReference type="ARBA" id="ARBA00022989"/>
    </source>
</evidence>
<comment type="caution">
    <text evidence="8">The sequence shown here is derived from an EMBL/GenBank/DDBJ whole genome shotgun (WGS) entry which is preliminary data.</text>
</comment>
<dbReference type="OrthoDB" id="1055148at2759"/>
<evidence type="ECO:0000256" key="2">
    <source>
        <dbReference type="ARBA" id="ARBA00010617"/>
    </source>
</evidence>
<evidence type="ECO:0000256" key="3">
    <source>
        <dbReference type="ARBA" id="ARBA00022692"/>
    </source>
</evidence>
<keyword evidence="3" id="KW-0812">Transmembrane</keyword>
<gene>
    <name evidence="8" type="ORF">CFOL_v3_00632</name>
</gene>
<dbReference type="PANTHER" id="PTHR47956:SF49">
    <property type="entry name" value="CYTOCHROME P450 83B1"/>
    <property type="match status" value="1"/>
</dbReference>
<keyword evidence="9" id="KW-1185">Reference proteome</keyword>
<keyword evidence="4" id="KW-1133">Transmembrane helix</keyword>
<feature type="binding site" description="axial binding residue" evidence="7">
    <location>
        <position position="204"/>
    </location>
    <ligand>
        <name>heme</name>
        <dbReference type="ChEBI" id="CHEBI:30413"/>
    </ligand>
    <ligandPart>
        <name>Fe</name>
        <dbReference type="ChEBI" id="CHEBI:18248"/>
    </ligandPart>
</feature>
<keyword evidence="7" id="KW-0408">Iron</keyword>
<organism evidence="8 9">
    <name type="scientific">Cephalotus follicularis</name>
    <name type="common">Albany pitcher plant</name>
    <dbReference type="NCBI Taxonomy" id="3775"/>
    <lineage>
        <taxon>Eukaryota</taxon>
        <taxon>Viridiplantae</taxon>
        <taxon>Streptophyta</taxon>
        <taxon>Embryophyta</taxon>
        <taxon>Tracheophyta</taxon>
        <taxon>Spermatophyta</taxon>
        <taxon>Magnoliopsida</taxon>
        <taxon>eudicotyledons</taxon>
        <taxon>Gunneridae</taxon>
        <taxon>Pentapetalae</taxon>
        <taxon>rosids</taxon>
        <taxon>fabids</taxon>
        <taxon>Oxalidales</taxon>
        <taxon>Cephalotaceae</taxon>
        <taxon>Cephalotus</taxon>
    </lineage>
</organism>
<protein>
    <submittedName>
        <fullName evidence="8">p450 domain-containing protein</fullName>
    </submittedName>
</protein>
<evidence type="ECO:0000256" key="1">
    <source>
        <dbReference type="ARBA" id="ARBA00004167"/>
    </source>
</evidence>
<evidence type="ECO:0000256" key="6">
    <source>
        <dbReference type="ARBA" id="ARBA00023136"/>
    </source>
</evidence>
<dbReference type="STRING" id="3775.A0A1Q3AN25"/>
<dbReference type="PANTHER" id="PTHR47956">
    <property type="entry name" value="CYTOCHROME P450 71B11-RELATED"/>
    <property type="match status" value="1"/>
</dbReference>
<evidence type="ECO:0000313" key="9">
    <source>
        <dbReference type="Proteomes" id="UP000187406"/>
    </source>
</evidence>
<dbReference type="Pfam" id="PF00067">
    <property type="entry name" value="p450"/>
    <property type="match status" value="1"/>
</dbReference>
<reference evidence="9" key="1">
    <citation type="submission" date="2016-04" db="EMBL/GenBank/DDBJ databases">
        <title>Cephalotus genome sequencing.</title>
        <authorList>
            <person name="Fukushima K."/>
            <person name="Hasebe M."/>
            <person name="Fang X."/>
        </authorList>
    </citation>
    <scope>NUCLEOTIDE SEQUENCE [LARGE SCALE GENOMIC DNA]</scope>
    <source>
        <strain evidence="9">cv. St1</strain>
    </source>
</reference>
<keyword evidence="7" id="KW-0479">Metal-binding</keyword>
<dbReference type="GO" id="GO:0016705">
    <property type="term" value="F:oxidoreductase activity, acting on paired donors, with incorporation or reduction of molecular oxygen"/>
    <property type="evidence" value="ECO:0007669"/>
    <property type="project" value="InterPro"/>
</dbReference>
<comment type="subcellular location">
    <subcellularLocation>
        <location evidence="1">Membrane</location>
        <topology evidence="1">Single-pass membrane protein</topology>
    </subcellularLocation>
</comment>
<dbReference type="PRINTS" id="PR00385">
    <property type="entry name" value="P450"/>
</dbReference>
<dbReference type="Gene3D" id="1.10.630.10">
    <property type="entry name" value="Cytochrome P450"/>
    <property type="match status" value="1"/>
</dbReference>